<evidence type="ECO:0000313" key="3">
    <source>
        <dbReference type="EMBL" id="KAJ4375379.1"/>
    </source>
</evidence>
<feature type="domain" description="Bacteriophage T5 Orf172 DNA-binding" evidence="2">
    <location>
        <begin position="169"/>
        <end position="260"/>
    </location>
</feature>
<evidence type="ECO:0000256" key="1">
    <source>
        <dbReference type="SAM" id="MobiDB-lite"/>
    </source>
</evidence>
<organism evidence="3 4">
    <name type="scientific">Neocucurbitaria cava</name>
    <dbReference type="NCBI Taxonomy" id="798079"/>
    <lineage>
        <taxon>Eukaryota</taxon>
        <taxon>Fungi</taxon>
        <taxon>Dikarya</taxon>
        <taxon>Ascomycota</taxon>
        <taxon>Pezizomycotina</taxon>
        <taxon>Dothideomycetes</taxon>
        <taxon>Pleosporomycetidae</taxon>
        <taxon>Pleosporales</taxon>
        <taxon>Pleosporineae</taxon>
        <taxon>Cucurbitariaceae</taxon>
        <taxon>Neocucurbitaria</taxon>
    </lineage>
</organism>
<feature type="compositionally biased region" description="Low complexity" evidence="1">
    <location>
        <begin position="99"/>
        <end position="117"/>
    </location>
</feature>
<proteinExistence type="predicted"/>
<reference evidence="3" key="1">
    <citation type="submission" date="2022-10" db="EMBL/GenBank/DDBJ databases">
        <title>Tapping the CABI collections for fungal endophytes: first genome assemblies for Collariella, Neodidymelliopsis, Ascochyta clinopodiicola, Didymella pomorum, Didymosphaeria variabile, Neocosmospora piperis and Neocucurbitaria cava.</title>
        <authorList>
            <person name="Hill R."/>
        </authorList>
    </citation>
    <scope>NUCLEOTIDE SEQUENCE</scope>
    <source>
        <strain evidence="3">IMI 356814</strain>
    </source>
</reference>
<dbReference type="InterPro" id="IPR018306">
    <property type="entry name" value="Phage_T5_Orf172_DNA-bd"/>
</dbReference>
<dbReference type="EMBL" id="JAPEUY010000003">
    <property type="protein sequence ID" value="KAJ4375379.1"/>
    <property type="molecule type" value="Genomic_DNA"/>
</dbReference>
<protein>
    <recommendedName>
        <fullName evidence="2">Bacteriophage T5 Orf172 DNA-binding domain-containing protein</fullName>
    </recommendedName>
</protein>
<dbReference type="PANTHER" id="PTHR28094">
    <property type="entry name" value="MEIOTICALLY UP-REGULATED GENE 113 PROTEIN"/>
    <property type="match status" value="1"/>
</dbReference>
<gene>
    <name evidence="3" type="ORF">N0V83_002465</name>
</gene>
<evidence type="ECO:0000313" key="4">
    <source>
        <dbReference type="Proteomes" id="UP001140560"/>
    </source>
</evidence>
<dbReference type="SMART" id="SM00974">
    <property type="entry name" value="T5orf172"/>
    <property type="match status" value="1"/>
</dbReference>
<dbReference type="Pfam" id="PF10544">
    <property type="entry name" value="T5orf172"/>
    <property type="match status" value="1"/>
</dbReference>
<dbReference type="InterPro" id="IPR053006">
    <property type="entry name" value="Meiosis_regulatory"/>
</dbReference>
<dbReference type="Proteomes" id="UP001140560">
    <property type="component" value="Unassembled WGS sequence"/>
</dbReference>
<feature type="region of interest" description="Disordered" evidence="1">
    <location>
        <begin position="295"/>
        <end position="321"/>
    </location>
</feature>
<comment type="caution">
    <text evidence="3">The sequence shown here is derived from an EMBL/GenBank/DDBJ whole genome shotgun (WGS) entry which is preliminary data.</text>
</comment>
<name>A0A9W8YEV9_9PLEO</name>
<dbReference type="AlphaFoldDB" id="A0A9W8YEV9"/>
<dbReference type="OrthoDB" id="2417614at2759"/>
<keyword evidence="4" id="KW-1185">Reference proteome</keyword>
<dbReference type="PANTHER" id="PTHR28094:SF1">
    <property type="entry name" value="MEIOTICALLY UP-REGULATED GENE 113 PROTEIN"/>
    <property type="match status" value="1"/>
</dbReference>
<feature type="region of interest" description="Disordered" evidence="1">
    <location>
        <begin position="87"/>
        <end position="117"/>
    </location>
</feature>
<sequence>MFHNKGDYTELLAQIERLVQVVMCGSHRNSALLTPKDNPRMTKLKSTVSRLPSISNEDHKTLKTWLLTISNPELRPSAALPKDHELLVKTEPTTRKCRSSNTPKSPTSTSASPKVTTINEPSEYATAFSPYQPKKYSNLSVFEALHSVITTPLKSTDEKNGFIYMFWDKKYFGMVKIGRTVDLQARLDQWNTQCKRTHSYLTVATNGEQDEIPHVSRIERLIHLELKEYRRQRRCEGCGKNHVEWFHVGETHAVKVFQKWREWIIQKPYALDPHTGEWTIRADMMHTLTQVCEPVPVEQMQPTPGRRDKRKPVRRSAPFNR</sequence>
<accession>A0A9W8YEV9</accession>
<evidence type="ECO:0000259" key="2">
    <source>
        <dbReference type="SMART" id="SM00974"/>
    </source>
</evidence>